<proteinExistence type="predicted"/>
<dbReference type="RefSeq" id="WP_307348249.1">
    <property type="nucleotide sequence ID" value="NZ_JAUSVS010000002.1"/>
</dbReference>
<reference evidence="2 3" key="1">
    <citation type="submission" date="2023-07" db="EMBL/GenBank/DDBJ databases">
        <title>Genomic Encyclopedia of Type Strains, Phase IV (KMG-IV): sequencing the most valuable type-strain genomes for metagenomic binning, comparative biology and taxonomic classification.</title>
        <authorList>
            <person name="Goeker M."/>
        </authorList>
    </citation>
    <scope>NUCLEOTIDE SEQUENCE [LARGE SCALE GENOMIC DNA]</scope>
    <source>
        <strain evidence="2 3">DSM 18695</strain>
    </source>
</reference>
<evidence type="ECO:0000313" key="2">
    <source>
        <dbReference type="EMBL" id="MDQ0463957.1"/>
    </source>
</evidence>
<dbReference type="PANTHER" id="PTHR34595">
    <property type="entry name" value="BLR5612 PROTEIN"/>
    <property type="match status" value="1"/>
</dbReference>
<organism evidence="2 3">
    <name type="scientific">Caulobacter ginsengisoli</name>
    <dbReference type="NCBI Taxonomy" id="400775"/>
    <lineage>
        <taxon>Bacteria</taxon>
        <taxon>Pseudomonadati</taxon>
        <taxon>Pseudomonadota</taxon>
        <taxon>Alphaproteobacteria</taxon>
        <taxon>Caulobacterales</taxon>
        <taxon>Caulobacteraceae</taxon>
        <taxon>Caulobacter</taxon>
    </lineage>
</organism>
<dbReference type="InterPro" id="IPR051680">
    <property type="entry name" value="ATP-dep_Glu-Cys_Ligase-2"/>
</dbReference>
<evidence type="ECO:0000313" key="3">
    <source>
        <dbReference type="Proteomes" id="UP001228905"/>
    </source>
</evidence>
<accession>A0ABU0IPM7</accession>
<sequence>MMLARVADSLYWIGRYVERAEHLSRLSDVMLNATLDQTDAAAQAAYIALSAVGDRDQARAAKPYEAALALVMDRKDPNSVLMSLALARENARQVRDQITTETWERLNLLFLKVTADDAPQEFERQSSAFLHDIIADLHLFKGAADATMSHGEGWRFLLLGVHIERAQLIARLLEVCFGDTRGRRVTDRLALMSLLRMACALEPYLRQYTAEIEPRYILDFLLFDEDFPRSIRFATARIEEDLTSLARRMDSHGRAGPERLAGRLKARLQFADVEELEATGASGLLATVTTECARIHEAIYETFVAYPLELRLPA</sequence>
<evidence type="ECO:0000259" key="1">
    <source>
        <dbReference type="Pfam" id="PF04168"/>
    </source>
</evidence>
<protein>
    <submittedName>
        <fullName evidence="2">Alpha-E superfamily protein</fullName>
    </submittedName>
</protein>
<dbReference type="Proteomes" id="UP001228905">
    <property type="component" value="Unassembled WGS sequence"/>
</dbReference>
<comment type="caution">
    <text evidence="2">The sequence shown here is derived from an EMBL/GenBank/DDBJ whole genome shotgun (WGS) entry which is preliminary data.</text>
</comment>
<name>A0ABU0IPM7_9CAUL</name>
<gene>
    <name evidence="2" type="ORF">QO010_001728</name>
</gene>
<dbReference type="PANTHER" id="PTHR34595:SF7">
    <property type="entry name" value="SLL1039 PROTEIN"/>
    <property type="match status" value="1"/>
</dbReference>
<dbReference type="EMBL" id="JAUSVS010000002">
    <property type="protein sequence ID" value="MDQ0463957.1"/>
    <property type="molecule type" value="Genomic_DNA"/>
</dbReference>
<dbReference type="Pfam" id="PF04168">
    <property type="entry name" value="Alpha-E"/>
    <property type="match status" value="1"/>
</dbReference>
<feature type="domain" description="DUF403" evidence="1">
    <location>
        <begin position="2"/>
        <end position="303"/>
    </location>
</feature>
<keyword evidence="3" id="KW-1185">Reference proteome</keyword>
<dbReference type="InterPro" id="IPR007296">
    <property type="entry name" value="DUF403"/>
</dbReference>